<evidence type="ECO:0000256" key="1">
    <source>
        <dbReference type="ARBA" id="ARBA00004123"/>
    </source>
</evidence>
<dbReference type="OrthoDB" id="21449at2759"/>
<feature type="region of interest" description="Disordered" evidence="8">
    <location>
        <begin position="461"/>
        <end position="601"/>
    </location>
</feature>
<evidence type="ECO:0000256" key="2">
    <source>
        <dbReference type="ARBA" id="ARBA00023015"/>
    </source>
</evidence>
<name>A0A6P6X5L5_COFAR</name>
<gene>
    <name evidence="12" type="primary">LOC113739814</name>
</gene>
<dbReference type="PANTHER" id="PTHR46136">
    <property type="entry name" value="TRANSCRIPTION FACTOR GTE8"/>
    <property type="match status" value="1"/>
</dbReference>
<feature type="region of interest" description="Disordered" evidence="8">
    <location>
        <begin position="149"/>
        <end position="211"/>
    </location>
</feature>
<feature type="region of interest" description="Disordered" evidence="8">
    <location>
        <begin position="752"/>
        <end position="782"/>
    </location>
</feature>
<feature type="compositionally biased region" description="Acidic residues" evidence="8">
    <location>
        <begin position="772"/>
        <end position="782"/>
    </location>
</feature>
<dbReference type="Gene3D" id="1.20.1270.220">
    <property type="match status" value="1"/>
</dbReference>
<keyword evidence="2" id="KW-0805">Transcription regulation</keyword>
<feature type="compositionally biased region" description="Low complexity" evidence="8">
    <location>
        <begin position="508"/>
        <end position="529"/>
    </location>
</feature>
<protein>
    <submittedName>
        <fullName evidence="12">Transcription factor GTE10</fullName>
    </submittedName>
</protein>
<keyword evidence="5" id="KW-0804">Transcription</keyword>
<dbReference type="PROSITE" id="PS51525">
    <property type="entry name" value="NET"/>
    <property type="match status" value="1"/>
</dbReference>
<evidence type="ECO:0000256" key="3">
    <source>
        <dbReference type="ARBA" id="ARBA00023054"/>
    </source>
</evidence>
<dbReference type="AlphaFoldDB" id="A0A6P6X5L5"/>
<dbReference type="InterPro" id="IPR038336">
    <property type="entry name" value="NET_sf"/>
</dbReference>
<evidence type="ECO:0000256" key="4">
    <source>
        <dbReference type="ARBA" id="ARBA00023117"/>
    </source>
</evidence>
<dbReference type="SMART" id="SM00297">
    <property type="entry name" value="BROMO"/>
    <property type="match status" value="1"/>
</dbReference>
<dbReference type="GO" id="GO:0005634">
    <property type="term" value="C:nucleus"/>
    <property type="evidence" value="ECO:0007669"/>
    <property type="project" value="UniProtKB-SubCell"/>
</dbReference>
<dbReference type="Proteomes" id="UP001652660">
    <property type="component" value="Chromosome 4e"/>
</dbReference>
<dbReference type="Gene3D" id="1.20.920.10">
    <property type="entry name" value="Bromodomain-like"/>
    <property type="match status" value="1"/>
</dbReference>
<evidence type="ECO:0000313" key="12">
    <source>
        <dbReference type="RefSeq" id="XP_027122955.2"/>
    </source>
</evidence>
<accession>A0A6P6X5L5</accession>
<evidence type="ECO:0000259" key="10">
    <source>
        <dbReference type="PROSITE" id="PS51525"/>
    </source>
</evidence>
<feature type="domain" description="NET" evidence="10">
    <location>
        <begin position="364"/>
        <end position="446"/>
    </location>
</feature>
<feature type="compositionally biased region" description="Basic and acidic residues" evidence="8">
    <location>
        <begin position="540"/>
        <end position="557"/>
    </location>
</feature>
<dbReference type="Pfam" id="PF00439">
    <property type="entry name" value="Bromodomain"/>
    <property type="match status" value="1"/>
</dbReference>
<evidence type="ECO:0000256" key="7">
    <source>
        <dbReference type="PROSITE-ProRule" id="PRU00035"/>
    </source>
</evidence>
<evidence type="ECO:0000256" key="8">
    <source>
        <dbReference type="SAM" id="MobiDB-lite"/>
    </source>
</evidence>
<evidence type="ECO:0000256" key="6">
    <source>
        <dbReference type="ARBA" id="ARBA00023242"/>
    </source>
</evidence>
<dbReference type="PROSITE" id="PS50014">
    <property type="entry name" value="BROMODOMAIN_2"/>
    <property type="match status" value="1"/>
</dbReference>
<dbReference type="InterPro" id="IPR001487">
    <property type="entry name" value="Bromodomain"/>
</dbReference>
<sequence length="782" mass="86912">MAPTVPIEYSGQRELNLISTKGGIGKMMGKSRKVSKGFSSGFVPDYRHAVETMAESEGFGSSGRVDTEMTASEDSCAPKRKCVNLNDREGCDRFSVPIHVLPLSKMSRSQRKDMELRLRNELEQVRILQRRITAMSSLSLNAVVHSPASDIHSCTDGQRRPPVESFRRPVKEVPTPPGKKKGPPGRNGPRTKGAGAKRSEPAKQTLPSDPSNLMLMKQCEALLNRLMGHEFSWVFNKPVDVVELNIPDYVNVIKHPMDFGTIKAKLLSGQYSDPLGFASDVRLTLTNAMTYNPPGNDVHFMAKTLGKFFEMRWKSIEKKIPAAVEEILPPNSGAMIERGTAIAMPPSKKAKSTPVENIKKPENKVKQENIKRVMSDVEKQKLSADLEPLLTDLPDHIVDFLKESSFNASQASEDEIEIDLDALGDDTLFTLRKLLDEYLMDKQKNQGKDPQAVEVHNESGFSNSFLQPQKGDEPADEDIDIGGNDPPSSSFPPLEIEKETIHRNSKCSGSSSSSSDSDSDTGSSSSGESDAAKDLAVLEPSKDNLGHGENLEQKTGDPETAETISGLARQNPESILDPVESGCHQEAESAPQERQVSPEKQYRAALLRSRFADTIIKAQEKALEKGEKLDPEKLRREREDLERRRKEEKARLQAEAKAAEDARRKAEEEAAAEVRRKRELEREAARQALQQMEKTVDINENSQFMEDLEMFRSAPDEQLVNFIEETSPEHSQTGLGSFKFQGSSNPLEQLGLYMKKDDEEEEETDVHSVPDASDDPEEGEID</sequence>
<reference evidence="12" key="2">
    <citation type="submission" date="2025-08" db="UniProtKB">
        <authorList>
            <consortium name="RefSeq"/>
        </authorList>
    </citation>
    <scope>IDENTIFICATION</scope>
    <source>
        <tissue evidence="12">Leaves</tissue>
    </source>
</reference>
<feature type="compositionally biased region" description="Basic and acidic residues" evidence="8">
    <location>
        <begin position="157"/>
        <end position="171"/>
    </location>
</feature>
<reference evidence="11" key="1">
    <citation type="journal article" date="2025" name="Foods">
        <title>Unveiling the Microbial Signatures of Arabica Coffee Cherries: Insights into Ripeness Specific Diversity, Functional Traits, and Implications for Quality and Safety.</title>
        <authorList>
            <consortium name="RefSeq"/>
            <person name="Tenea G.N."/>
            <person name="Cifuentes V."/>
            <person name="Reyes P."/>
            <person name="Cevallos-Vallejos M."/>
        </authorList>
    </citation>
    <scope>NUCLEOTIDE SEQUENCE [LARGE SCALE GENOMIC DNA]</scope>
</reference>
<keyword evidence="11" id="KW-1185">Reference proteome</keyword>
<comment type="subcellular location">
    <subcellularLocation>
        <location evidence="1">Nucleus</location>
    </subcellularLocation>
</comment>
<feature type="compositionally biased region" description="Polar residues" evidence="8">
    <location>
        <begin position="729"/>
        <end position="746"/>
    </location>
</feature>
<evidence type="ECO:0000259" key="9">
    <source>
        <dbReference type="PROSITE" id="PS50014"/>
    </source>
</evidence>
<dbReference type="SUPFAM" id="SSF47370">
    <property type="entry name" value="Bromodomain"/>
    <property type="match status" value="1"/>
</dbReference>
<dbReference type="PRINTS" id="PR00503">
    <property type="entry name" value="BROMODOMAIN"/>
</dbReference>
<evidence type="ECO:0000256" key="5">
    <source>
        <dbReference type="ARBA" id="ARBA00023163"/>
    </source>
</evidence>
<dbReference type="Pfam" id="PF17035">
    <property type="entry name" value="BET"/>
    <property type="match status" value="1"/>
</dbReference>
<feature type="domain" description="Bromo" evidence="9">
    <location>
        <begin position="227"/>
        <end position="299"/>
    </location>
</feature>
<dbReference type="PANTHER" id="PTHR46136:SF33">
    <property type="entry name" value="TRANSCRIPTION FACTOR GTE10"/>
    <property type="match status" value="1"/>
</dbReference>
<feature type="region of interest" description="Disordered" evidence="8">
    <location>
        <begin position="727"/>
        <end position="746"/>
    </location>
</feature>
<keyword evidence="3" id="KW-0175">Coiled coil</keyword>
<dbReference type="InterPro" id="IPR036427">
    <property type="entry name" value="Bromodomain-like_sf"/>
</dbReference>
<keyword evidence="4 7" id="KW-0103">Bromodomain</keyword>
<dbReference type="InterPro" id="IPR027353">
    <property type="entry name" value="NET_dom"/>
</dbReference>
<proteinExistence type="predicted"/>
<keyword evidence="6" id="KW-0539">Nucleus</keyword>
<dbReference type="CDD" id="cd05506">
    <property type="entry name" value="Bromo_plant1"/>
    <property type="match status" value="1"/>
</dbReference>
<dbReference type="InterPro" id="IPR052442">
    <property type="entry name" value="Env_Response_Regulator"/>
</dbReference>
<dbReference type="GeneID" id="113739814"/>
<feature type="region of interest" description="Disordered" evidence="8">
    <location>
        <begin position="621"/>
        <end position="694"/>
    </location>
</feature>
<dbReference type="RefSeq" id="XP_027122955.2">
    <property type="nucleotide sequence ID" value="XM_027267154.2"/>
</dbReference>
<feature type="compositionally biased region" description="Basic and acidic residues" evidence="8">
    <location>
        <begin position="621"/>
        <end position="685"/>
    </location>
</feature>
<organism evidence="11 12">
    <name type="scientific">Coffea arabica</name>
    <name type="common">Arabian coffee</name>
    <dbReference type="NCBI Taxonomy" id="13443"/>
    <lineage>
        <taxon>Eukaryota</taxon>
        <taxon>Viridiplantae</taxon>
        <taxon>Streptophyta</taxon>
        <taxon>Embryophyta</taxon>
        <taxon>Tracheophyta</taxon>
        <taxon>Spermatophyta</taxon>
        <taxon>Magnoliopsida</taxon>
        <taxon>eudicotyledons</taxon>
        <taxon>Gunneridae</taxon>
        <taxon>Pentapetalae</taxon>
        <taxon>asterids</taxon>
        <taxon>lamiids</taxon>
        <taxon>Gentianales</taxon>
        <taxon>Rubiaceae</taxon>
        <taxon>Ixoroideae</taxon>
        <taxon>Gardenieae complex</taxon>
        <taxon>Bertiereae - Coffeeae clade</taxon>
        <taxon>Coffeeae</taxon>
        <taxon>Coffea</taxon>
    </lineage>
</organism>
<evidence type="ECO:0000313" key="11">
    <source>
        <dbReference type="Proteomes" id="UP001652660"/>
    </source>
</evidence>
<dbReference type="InterPro" id="IPR037377">
    <property type="entry name" value="GTE_bromo"/>
</dbReference>